<comment type="caution">
    <text evidence="8">The sequence shown here is derived from an EMBL/GenBank/DDBJ whole genome shotgun (WGS) entry which is preliminary data.</text>
</comment>
<organism evidence="8 9">
    <name type="scientific">Capsicum annuum</name>
    <name type="common">Capsicum pepper</name>
    <dbReference type="NCBI Taxonomy" id="4072"/>
    <lineage>
        <taxon>Eukaryota</taxon>
        <taxon>Viridiplantae</taxon>
        <taxon>Streptophyta</taxon>
        <taxon>Embryophyta</taxon>
        <taxon>Tracheophyta</taxon>
        <taxon>Spermatophyta</taxon>
        <taxon>Magnoliopsida</taxon>
        <taxon>eudicotyledons</taxon>
        <taxon>Gunneridae</taxon>
        <taxon>Pentapetalae</taxon>
        <taxon>asterids</taxon>
        <taxon>lamiids</taxon>
        <taxon>Solanales</taxon>
        <taxon>Solanaceae</taxon>
        <taxon>Solanoideae</taxon>
        <taxon>Capsiceae</taxon>
        <taxon>Capsicum</taxon>
    </lineage>
</organism>
<comment type="subcellular location">
    <subcellularLocation>
        <location evidence="2">Plastid</location>
    </subcellularLocation>
</comment>
<dbReference type="OMA" id="NLISEIW"/>
<evidence type="ECO:0000313" key="8">
    <source>
        <dbReference type="EMBL" id="PHT69890.1"/>
    </source>
</evidence>
<protein>
    <submittedName>
        <fullName evidence="8">Protein Ycf2</fullName>
    </submittedName>
</protein>
<evidence type="ECO:0000256" key="2">
    <source>
        <dbReference type="ARBA" id="ARBA00004474"/>
    </source>
</evidence>
<keyword evidence="4" id="KW-0934">Plastid</keyword>
<evidence type="ECO:0000259" key="7">
    <source>
        <dbReference type="Pfam" id="PF05695"/>
    </source>
</evidence>
<evidence type="ECO:0000256" key="4">
    <source>
        <dbReference type="ARBA" id="ARBA00022640"/>
    </source>
</evidence>
<evidence type="ECO:0000256" key="3">
    <source>
        <dbReference type="ARBA" id="ARBA00009361"/>
    </source>
</evidence>
<comment type="function">
    <text evidence="1">Probable ATPase of unknown function. Its presence in a non-photosynthetic plant (Epifagus virginiana) and experiments in tobacco indicate that it has an essential function which is probably not related to photosynthesis.</text>
</comment>
<dbReference type="GO" id="GO:0005524">
    <property type="term" value="F:ATP binding"/>
    <property type="evidence" value="ECO:0007669"/>
    <property type="project" value="UniProtKB-KW"/>
</dbReference>
<dbReference type="InterPro" id="IPR056777">
    <property type="entry name" value="Ycf2_N"/>
</dbReference>
<reference evidence="8 9" key="1">
    <citation type="journal article" date="2014" name="Nat. Genet.">
        <title>Genome sequence of the hot pepper provides insights into the evolution of pungency in Capsicum species.</title>
        <authorList>
            <person name="Kim S."/>
            <person name="Park M."/>
            <person name="Yeom S.I."/>
            <person name="Kim Y.M."/>
            <person name="Lee J.M."/>
            <person name="Lee H.A."/>
            <person name="Seo E."/>
            <person name="Choi J."/>
            <person name="Cheong K."/>
            <person name="Kim K.T."/>
            <person name="Jung K."/>
            <person name="Lee G.W."/>
            <person name="Oh S.K."/>
            <person name="Bae C."/>
            <person name="Kim S.B."/>
            <person name="Lee H.Y."/>
            <person name="Kim S.Y."/>
            <person name="Kim M.S."/>
            <person name="Kang B.C."/>
            <person name="Jo Y.D."/>
            <person name="Yang H.B."/>
            <person name="Jeong H.J."/>
            <person name="Kang W.H."/>
            <person name="Kwon J.K."/>
            <person name="Shin C."/>
            <person name="Lim J.Y."/>
            <person name="Park J.H."/>
            <person name="Huh J.H."/>
            <person name="Kim J.S."/>
            <person name="Kim B.D."/>
            <person name="Cohen O."/>
            <person name="Paran I."/>
            <person name="Suh M.C."/>
            <person name="Lee S.B."/>
            <person name="Kim Y.K."/>
            <person name="Shin Y."/>
            <person name="Noh S.J."/>
            <person name="Park J."/>
            <person name="Seo Y.S."/>
            <person name="Kwon S.Y."/>
            <person name="Kim H.A."/>
            <person name="Park J.M."/>
            <person name="Kim H.J."/>
            <person name="Choi S.B."/>
            <person name="Bosland P.W."/>
            <person name="Reeves G."/>
            <person name="Jo S.H."/>
            <person name="Lee B.W."/>
            <person name="Cho H.T."/>
            <person name="Choi H.S."/>
            <person name="Lee M.S."/>
            <person name="Yu Y."/>
            <person name="Do Choi Y."/>
            <person name="Park B.S."/>
            <person name="van Deynze A."/>
            <person name="Ashrafi H."/>
            <person name="Hill T."/>
            <person name="Kim W.T."/>
            <person name="Pai H.S."/>
            <person name="Ahn H.K."/>
            <person name="Yeam I."/>
            <person name="Giovannoni J.J."/>
            <person name="Rose J.K."/>
            <person name="Sorensen I."/>
            <person name="Lee S.J."/>
            <person name="Kim R.W."/>
            <person name="Choi I.Y."/>
            <person name="Choi B.S."/>
            <person name="Lim J.S."/>
            <person name="Lee Y.H."/>
            <person name="Choi D."/>
        </authorList>
    </citation>
    <scope>NUCLEOTIDE SEQUENCE [LARGE SCALE GENOMIC DNA]</scope>
    <source>
        <strain evidence="9">cv. CM334</strain>
    </source>
</reference>
<keyword evidence="5" id="KW-0547">Nucleotide-binding</keyword>
<dbReference type="Gramene" id="PHT69890">
    <property type="protein sequence ID" value="PHT69890"/>
    <property type="gene ID" value="T459_24994"/>
</dbReference>
<sequence length="688" mass="80879">MDYPIRKDHDWELFDRLSLRKSQNRINLNSGPLFEILVKHWISYLMSAFREKIPIEVEGFFKQKGAGSTIYSNDIEHVSHLFSRNKWAISLQNCAQFHMWQFRQDLFVSWGKNPPESNFLRNVSRENWIWLDNVWLVNKDRFFSKVQNVSSNIQYDSTRSSFIQVTDSSQLKGSSDQSRDHLDSISNEDSEYHTLINQREIQQRKERSILWDPSFLQMEQKEIESGRFSKCLFGYSSMSRLFMEREKQMINHLFPEEIKEFLGNPTRSVRSFFSDRWSELHLGSNPTERSTRDQKLLKKQQDLSFVPSRAIYSIADISGTPLTEGQIVNFERTYCQPLSDMNLSDSEGKNLHQYLNFNSNMGLIHTPCSEKDLSSKNRKKWSLCLKKCIEKGQMYRTFQQDSAFSTLSKWNLFYSKWNLFQTYMPWFLTSTGYKYLNLIFLDTFSDLLPILSSGQKFVSTFPDIMHGSGISWRILQKKLCLPQWNLISEISSKCLHNLLLSEEMIHRSNESPLISTHLRSPNAQEFLYSILFLLLLVGYLVRTHLLFVSRASSELQTEFERVKSLMIPSSMIELRKLLDRYPTSEPNSFWLKNLFLVALEQLGDSLEEIWGSASGGNMLGPAYGVKLIRSKKKDWNINLIEIIDLIPNLINRITFLRNTRHLSHISKEIYSLIRKRKNMNRDWIDEKI</sequence>
<dbReference type="AlphaFoldDB" id="A0A2G2YJI0"/>
<keyword evidence="6" id="KW-0067">ATP-binding</keyword>
<accession>A0A2G2YJI0</accession>
<proteinExistence type="inferred from homology"/>
<dbReference type="Proteomes" id="UP000222542">
    <property type="component" value="Unassembled WGS sequence"/>
</dbReference>
<evidence type="ECO:0000256" key="1">
    <source>
        <dbReference type="ARBA" id="ARBA00002329"/>
    </source>
</evidence>
<evidence type="ECO:0000256" key="6">
    <source>
        <dbReference type="ARBA" id="ARBA00022840"/>
    </source>
</evidence>
<feature type="domain" description="Ycf2 N-terminal" evidence="7">
    <location>
        <begin position="309"/>
        <end position="665"/>
    </location>
</feature>
<keyword evidence="9" id="KW-1185">Reference proteome</keyword>
<reference evidence="8 9" key="2">
    <citation type="journal article" date="2017" name="Genome Biol.">
        <title>New reference genome sequences of hot pepper reveal the massive evolution of plant disease-resistance genes by retroduplication.</title>
        <authorList>
            <person name="Kim S."/>
            <person name="Park J."/>
            <person name="Yeom S.I."/>
            <person name="Kim Y.M."/>
            <person name="Seo E."/>
            <person name="Kim K.T."/>
            <person name="Kim M.S."/>
            <person name="Lee J.M."/>
            <person name="Cheong K."/>
            <person name="Shin H.S."/>
            <person name="Kim S.B."/>
            <person name="Han K."/>
            <person name="Lee J."/>
            <person name="Park M."/>
            <person name="Lee H.A."/>
            <person name="Lee H.Y."/>
            <person name="Lee Y."/>
            <person name="Oh S."/>
            <person name="Lee J.H."/>
            <person name="Choi E."/>
            <person name="Choi E."/>
            <person name="Lee S.E."/>
            <person name="Jeon J."/>
            <person name="Kim H."/>
            <person name="Choi G."/>
            <person name="Song H."/>
            <person name="Lee J."/>
            <person name="Lee S.C."/>
            <person name="Kwon J.K."/>
            <person name="Lee H.Y."/>
            <person name="Koo N."/>
            <person name="Hong Y."/>
            <person name="Kim R.W."/>
            <person name="Kang W.H."/>
            <person name="Huh J.H."/>
            <person name="Kang B.C."/>
            <person name="Yang T.J."/>
            <person name="Lee Y.H."/>
            <person name="Bennetzen J.L."/>
            <person name="Choi D."/>
        </authorList>
    </citation>
    <scope>NUCLEOTIDE SEQUENCE [LARGE SCALE GENOMIC DNA]</scope>
    <source>
        <strain evidence="9">cv. CM334</strain>
    </source>
</reference>
<dbReference type="PANTHER" id="PTHR33078:SF95">
    <property type="entry name" value="ATPASE AAA-TYPE CORE DOMAIN-CONTAINING PROTEIN"/>
    <property type="match status" value="1"/>
</dbReference>
<evidence type="ECO:0000313" key="9">
    <source>
        <dbReference type="Proteomes" id="UP000222542"/>
    </source>
</evidence>
<dbReference type="STRING" id="4072.A0A2G2YJI0"/>
<evidence type="ECO:0000256" key="5">
    <source>
        <dbReference type="ARBA" id="ARBA00022741"/>
    </source>
</evidence>
<dbReference type="Pfam" id="PF05695">
    <property type="entry name" value="Ycf2"/>
    <property type="match status" value="1"/>
</dbReference>
<name>A0A2G2YJI0_CAPAN</name>
<dbReference type="PANTHER" id="PTHR33078">
    <property type="entry name" value="PROTEIN YCF2-RELATED"/>
    <property type="match status" value="1"/>
</dbReference>
<dbReference type="EMBL" id="AYRZ02000010">
    <property type="protein sequence ID" value="PHT69890.1"/>
    <property type="molecule type" value="Genomic_DNA"/>
</dbReference>
<gene>
    <name evidence="8" type="ORF">T459_24994</name>
</gene>
<dbReference type="GO" id="GO:0009536">
    <property type="term" value="C:plastid"/>
    <property type="evidence" value="ECO:0007669"/>
    <property type="project" value="UniProtKB-SubCell"/>
</dbReference>
<comment type="similarity">
    <text evidence="3">Belongs to the Ycf2 family.</text>
</comment>